<evidence type="ECO:0000313" key="4">
    <source>
        <dbReference type="EMBL" id="QSH48598.1"/>
    </source>
</evidence>
<dbReference type="InterPro" id="IPR043646">
    <property type="entry name" value="Chropara_Vmeth_dom"/>
</dbReference>
<feature type="compositionally biased region" description="Basic and acidic residues" evidence="1">
    <location>
        <begin position="665"/>
        <end position="677"/>
    </location>
</feature>
<sequence>MVKLLFAALIVLYLVCQVPPISYWIEDWVDDFDTMCSYEYAAADAYNSFVHKHRVAAYAAGVRVYRYRTPWYCVASRTVPVVHPFGWLLAKYESTTYHVSELLDRLGIANATLSDGLRVVAETAFTAYMYYQIVWFQLVFIILLTGSFIAIVCSSRVRVVRVRNRVRGYSAAELRAEFEDAISDVNALPTGGHSGLTFQRKVVESWCLDQLLRYFRHVRFVSASCDRWAELGHRIHRCAPVVMDGSFVPEAHHGGVGCCRAPSNCPDRYDIPACVLSHVDYYMSPDQLASTVVGPTFIVNHDYSCVDSLSVAETNIRAASGLITSAVRDGPVYGPHPYHLWDNEGVVVSSTGAFRYYRVGRLYDTTLYYAFPVAGTYTRDDPTNLRRSTVGDFHYYSPHEKRFISYSADGSNYHVFGVSVPRSLADYCAATFCRSARDDKFYDSLRSYYQNRCRAIGFTDARDTLILDFIIHLCDEASLKTFGFSRLSTAPSSWTAYCLSWVLVKFNHIMPLALTSFTVNALHRFFGAKAAPWNWASIHLPTYDMVTSPFRLKLFGRNPTVFNLERFRAEATVVGSPDRGQFAEGTSKDDDEHDIQSSHPSFASRSTPSPISGDSTSSGSGLLLDDTSGSIHVNDSHERSAPRRGVGLRPHQSRARRKPRGLAHHHPDTDDQVDVPHPKRTTHPLCPDPTASCGPHFFMSVCESNESVPTLFHAHAVGGEDITHCVDPALGSAISKRFSASQLRLLGWSIDGIFNTLSGAATSSFVESTLLCLSRFMREVPPTQSVAEARRSLLFCRPRERFRGYDTFDIGFMGIAVPSCKAKGIAACLREVARQHACADGPNEGT</sequence>
<keyword evidence="2" id="KW-0812">Transmembrane</keyword>
<proteinExistence type="predicted"/>
<feature type="domain" description="Chroparavirus methyltransferase" evidence="3">
    <location>
        <begin position="191"/>
        <end position="481"/>
    </location>
</feature>
<feature type="compositionally biased region" description="Low complexity" evidence="1">
    <location>
        <begin position="606"/>
        <end position="631"/>
    </location>
</feature>
<feature type="compositionally biased region" description="Basic residues" evidence="1">
    <location>
        <begin position="651"/>
        <end position="664"/>
    </location>
</feature>
<keyword evidence="2" id="KW-0472">Membrane</keyword>
<dbReference type="EMBL" id="MW397637">
    <property type="protein sequence ID" value="QSH48598.1"/>
    <property type="molecule type" value="Genomic_RNA"/>
</dbReference>
<reference evidence="4" key="1">
    <citation type="journal article" name="Viruses">
        <title>Metatranscriptome Analysis of Sympatric Bee Species Identifies Bee Virus Variants and a New Virus, Andrena-Associated Bee Virus-1.</title>
        <authorList>
            <person name="Daughenbaugh K.F."/>
            <person name="Kahnonitch I."/>
            <person name="Carey C.C."/>
            <person name="McMenamin A.J."/>
            <person name="Wiegand T."/>
            <person name="Erez T."/>
            <person name="Arkin N."/>
            <person name="Ross B."/>
            <person name="Wiedenheft B."/>
            <person name="Sadeh A."/>
            <person name="Chejanovsky N."/>
            <person name="Mandelik Y."/>
            <person name="Flenniken M.L."/>
        </authorList>
    </citation>
    <scope>NUCLEOTIDE SEQUENCE</scope>
    <source>
        <strain evidence="4">LSV-2/Israel/2018</strain>
    </source>
</reference>
<keyword evidence="2" id="KW-1133">Transmembrane helix</keyword>
<name>A0A897ZSZ6_9VIRU</name>
<evidence type="ECO:0000256" key="1">
    <source>
        <dbReference type="SAM" id="MobiDB-lite"/>
    </source>
</evidence>
<feature type="compositionally biased region" description="Basic and acidic residues" evidence="1">
    <location>
        <begin position="586"/>
        <end position="596"/>
    </location>
</feature>
<protein>
    <submittedName>
        <fullName evidence="4">ORF1</fullName>
    </submittedName>
</protein>
<feature type="transmembrane region" description="Helical" evidence="2">
    <location>
        <begin position="133"/>
        <end position="153"/>
    </location>
</feature>
<evidence type="ECO:0000256" key="2">
    <source>
        <dbReference type="SAM" id="Phobius"/>
    </source>
</evidence>
<accession>A0A897ZSZ6</accession>
<feature type="region of interest" description="Disordered" evidence="1">
    <location>
        <begin position="575"/>
        <end position="677"/>
    </location>
</feature>
<dbReference type="Pfam" id="PF19223">
    <property type="entry name" value="Chropara_Vmeth"/>
    <property type="match status" value="1"/>
</dbReference>
<organism evidence="4">
    <name type="scientific">Lake Sinai virus 2</name>
    <dbReference type="NCBI Taxonomy" id="1041831"/>
    <lineage>
        <taxon>Viruses</taxon>
        <taxon>Riboviria</taxon>
        <taxon>Orthornavirae</taxon>
        <taxon>Kitrinoviricota</taxon>
        <taxon>Magsaviricetes</taxon>
        <taxon>Nodamuvirales</taxon>
        <taxon>Sinhaliviridae</taxon>
        <taxon>Sinaivirus</taxon>
    </lineage>
</organism>
<evidence type="ECO:0000259" key="3">
    <source>
        <dbReference type="Pfam" id="PF19223"/>
    </source>
</evidence>